<keyword evidence="4" id="KW-0805">Transcription regulation</keyword>
<feature type="domain" description="BAH" evidence="11">
    <location>
        <begin position="471"/>
        <end position="590"/>
    </location>
</feature>
<feature type="domain" description="Bromo" evidence="10">
    <location>
        <begin position="359"/>
        <end position="429"/>
    </location>
</feature>
<evidence type="ECO:0000313" key="12">
    <source>
        <dbReference type="EMBL" id="KAK0669962.1"/>
    </source>
</evidence>
<dbReference type="CDD" id="cd04369">
    <property type="entry name" value="Bromodomain"/>
    <property type="match status" value="1"/>
</dbReference>
<feature type="region of interest" description="Disordered" evidence="9">
    <location>
        <begin position="728"/>
        <end position="842"/>
    </location>
</feature>
<name>A0AA39ZFD4_9PEZI</name>
<dbReference type="FunFam" id="1.20.920.10:FF:000048">
    <property type="entry name" value="RSC complex subunit (RSC1), putative"/>
    <property type="match status" value="1"/>
</dbReference>
<dbReference type="Gene3D" id="1.20.920.10">
    <property type="entry name" value="Bromodomain-like"/>
    <property type="match status" value="2"/>
</dbReference>
<feature type="compositionally biased region" description="Acidic residues" evidence="9">
    <location>
        <begin position="101"/>
        <end position="139"/>
    </location>
</feature>
<dbReference type="InterPro" id="IPR037382">
    <property type="entry name" value="Rsc/polybromo"/>
</dbReference>
<keyword evidence="3" id="KW-0156">Chromatin regulator</keyword>
<feature type="compositionally biased region" description="Basic residues" evidence="9">
    <location>
        <begin position="307"/>
        <end position="318"/>
    </location>
</feature>
<evidence type="ECO:0000256" key="3">
    <source>
        <dbReference type="ARBA" id="ARBA00022853"/>
    </source>
</evidence>
<evidence type="ECO:0000256" key="1">
    <source>
        <dbReference type="ARBA" id="ARBA00004123"/>
    </source>
</evidence>
<evidence type="ECO:0000259" key="11">
    <source>
        <dbReference type="PROSITE" id="PS51038"/>
    </source>
</evidence>
<feature type="compositionally biased region" description="Basic and acidic residues" evidence="9">
    <location>
        <begin position="319"/>
        <end position="328"/>
    </location>
</feature>
<keyword evidence="6" id="KW-0804">Transcription</keyword>
<feature type="compositionally biased region" description="Acidic residues" evidence="9">
    <location>
        <begin position="60"/>
        <end position="69"/>
    </location>
</feature>
<evidence type="ECO:0000259" key="10">
    <source>
        <dbReference type="PROSITE" id="PS50014"/>
    </source>
</evidence>
<dbReference type="GO" id="GO:0006368">
    <property type="term" value="P:transcription elongation by RNA polymerase II"/>
    <property type="evidence" value="ECO:0007669"/>
    <property type="project" value="TreeGrafter"/>
</dbReference>
<evidence type="ECO:0000256" key="8">
    <source>
        <dbReference type="PROSITE-ProRule" id="PRU00035"/>
    </source>
</evidence>
<feature type="compositionally biased region" description="Basic and acidic residues" evidence="9">
    <location>
        <begin position="1"/>
        <end position="10"/>
    </location>
</feature>
<evidence type="ECO:0000256" key="4">
    <source>
        <dbReference type="ARBA" id="ARBA00023015"/>
    </source>
</evidence>
<feature type="compositionally biased region" description="Basic and acidic residues" evidence="9">
    <location>
        <begin position="37"/>
        <end position="59"/>
    </location>
</feature>
<evidence type="ECO:0000313" key="13">
    <source>
        <dbReference type="Proteomes" id="UP001174997"/>
    </source>
</evidence>
<proteinExistence type="predicted"/>
<dbReference type="InterPro" id="IPR001487">
    <property type="entry name" value="Bromodomain"/>
</dbReference>
<dbReference type="InterPro" id="IPR043151">
    <property type="entry name" value="BAH_sf"/>
</dbReference>
<evidence type="ECO:0000256" key="5">
    <source>
        <dbReference type="ARBA" id="ARBA00023117"/>
    </source>
</evidence>
<dbReference type="SMART" id="SM00439">
    <property type="entry name" value="BAH"/>
    <property type="match status" value="1"/>
</dbReference>
<dbReference type="Proteomes" id="UP001174997">
    <property type="component" value="Unassembled WGS sequence"/>
</dbReference>
<feature type="domain" description="Bromo" evidence="10">
    <location>
        <begin position="162"/>
        <end position="232"/>
    </location>
</feature>
<sequence length="1062" mass="120810">MPTLRERPSRGDISPAKKSSGNSSQFSPSTSKSTRSSFRESVPKDAIEVRETIEAKGDQQEDVDMEDADAPTRATVKGGPDADTEMVDAGTASIDAKPEVDADGDVDADGEPDADADANGEPDEQAQDDQDQEESDEEKDMLQLIRETSEYLCGYTIKVDGEDHEIASGFQRLVNKRSLPDYFEVIKEPMAFSTIRGKLNKRTYTSFKEFVHDVTRICHNAQVYNRPSAPIFSDAGRLLEVFKEKLAELVKDGDITAEEAVLPDLGPLPEFEDSPPPEDEEEEEQDDEDEEEDEEEEDDDSDDEGRRRRAKRGGRRARRGADNDDDPHKKRGRPPKVLTPLEARTQSLLKGLRRFKSDDGQLRISSFERLPDKADMPDYYASIRNPIALDTIKKKHKRKKYTTIDQVLQDLELMFGNAMQFNEEGSQVYEDAAELLKQARLLTAEEKAKPDDEFRDEDGKLPLSSIEHKGEIWRVGDWVHIRNANDLQKPIVAQLYRLWSDASGQKWVNACWYYRPEQTVHRFDKHFYENEVVKTGQYRDHPIEDVEDRCFVMFITRYPRGRPRGLPRDKAVYLCEARYNEEKFKFNKIKTWTSCLPDEVRDRDYEMDLFEQPRVLRKVPSPIKHLLQADAKESDDLPKPTWRSMNAPPLIGAVHRRPREPNESPPPAPNPLLHTAVAPVPLAIGPPRVAMKVEHGHGVAGAPPYHHPAAVAPAPIHSPAAHYRMQHFVPQQPPPSVPSPHPAPLHLQPQPQQQQQQPMPMHVPPHPAMGQQMQPSPHYPPHGYPQQYGPQQPQAPPPQPLHYQQHPPPIAPAFEQHQHHPQHHRQVHPAPPVMTPSRTPMAPAPSIAPLPHANAPPANVYNPPRAPEAYTLAEHADAAIPKEVREQFQRDENGRVLFFTAPPLKRANNGVSQEYAHLGHSVEHLANIKQIRAERARKRKERDEALAREQEANKKRSPSQEASAQKLIEQEQTARAQLMEKVILDWCAELNKGTEALEKDLGEGWKEMMQQSREENKGLTDEEIQQKNLRWFYEDLEKKGKITSEKRKEMESMFLAKKNLKA</sequence>
<feature type="region of interest" description="Disordered" evidence="9">
    <location>
        <begin position="1"/>
        <end position="140"/>
    </location>
</feature>
<accession>A0AA39ZFD4</accession>
<dbReference type="PRINTS" id="PR00503">
    <property type="entry name" value="BROMODOMAIN"/>
</dbReference>
<evidence type="ECO:0000256" key="2">
    <source>
        <dbReference type="ARBA" id="ARBA00022737"/>
    </source>
</evidence>
<feature type="compositionally biased region" description="Low complexity" evidence="9">
    <location>
        <begin position="744"/>
        <end position="760"/>
    </location>
</feature>
<dbReference type="InterPro" id="IPR001025">
    <property type="entry name" value="BAH_dom"/>
</dbReference>
<dbReference type="PROSITE" id="PS50014">
    <property type="entry name" value="BROMODOMAIN_2"/>
    <property type="match status" value="2"/>
</dbReference>
<keyword evidence="5 8" id="KW-0103">Bromodomain</keyword>
<dbReference type="FunFam" id="2.30.30.490:FF:000015">
    <property type="entry name" value="Chromatin structure-remodeling complex subunit RSC1"/>
    <property type="match status" value="1"/>
</dbReference>
<dbReference type="PROSITE" id="PS00633">
    <property type="entry name" value="BROMODOMAIN_1"/>
    <property type="match status" value="1"/>
</dbReference>
<dbReference type="EMBL" id="JAULSY010000037">
    <property type="protein sequence ID" value="KAK0669962.1"/>
    <property type="molecule type" value="Genomic_DNA"/>
</dbReference>
<dbReference type="SUPFAM" id="SSF47370">
    <property type="entry name" value="Bromodomain"/>
    <property type="match status" value="2"/>
</dbReference>
<comment type="caution">
    <text evidence="12">The sequence shown here is derived from an EMBL/GenBank/DDBJ whole genome shotgun (WGS) entry which is preliminary data.</text>
</comment>
<feature type="compositionally biased region" description="Acidic residues" evidence="9">
    <location>
        <begin position="270"/>
        <end position="303"/>
    </location>
</feature>
<feature type="region of interest" description="Disordered" evidence="9">
    <location>
        <begin position="653"/>
        <end position="672"/>
    </location>
</feature>
<dbReference type="SMART" id="SM00297">
    <property type="entry name" value="BROMO"/>
    <property type="match status" value="2"/>
</dbReference>
<evidence type="ECO:0000256" key="7">
    <source>
        <dbReference type="ARBA" id="ARBA00023242"/>
    </source>
</evidence>
<protein>
    <submittedName>
        <fullName evidence="12">Uncharacterized protein</fullName>
    </submittedName>
</protein>
<dbReference type="GO" id="GO:0016586">
    <property type="term" value="C:RSC-type complex"/>
    <property type="evidence" value="ECO:0007669"/>
    <property type="project" value="InterPro"/>
</dbReference>
<dbReference type="GO" id="GO:0006338">
    <property type="term" value="P:chromatin remodeling"/>
    <property type="evidence" value="ECO:0007669"/>
    <property type="project" value="InterPro"/>
</dbReference>
<keyword evidence="2" id="KW-0677">Repeat</keyword>
<dbReference type="GO" id="GO:0003682">
    <property type="term" value="F:chromatin binding"/>
    <property type="evidence" value="ECO:0007669"/>
    <property type="project" value="InterPro"/>
</dbReference>
<dbReference type="InterPro" id="IPR036427">
    <property type="entry name" value="Bromodomain-like_sf"/>
</dbReference>
<feature type="region of interest" description="Disordered" evidence="9">
    <location>
        <begin position="934"/>
        <end position="968"/>
    </location>
</feature>
<feature type="compositionally biased region" description="Low complexity" evidence="9">
    <location>
        <begin position="23"/>
        <end position="36"/>
    </location>
</feature>
<feature type="compositionally biased region" description="Basic and acidic residues" evidence="9">
    <location>
        <begin position="941"/>
        <end position="954"/>
    </location>
</feature>
<dbReference type="PANTHER" id="PTHR16062">
    <property type="entry name" value="SWI/SNF-RELATED"/>
    <property type="match status" value="1"/>
</dbReference>
<dbReference type="Pfam" id="PF00439">
    <property type="entry name" value="Bromodomain"/>
    <property type="match status" value="2"/>
</dbReference>
<feature type="region of interest" description="Disordered" evidence="9">
    <location>
        <begin position="258"/>
        <end position="342"/>
    </location>
</feature>
<reference evidence="12" key="1">
    <citation type="submission" date="2023-06" db="EMBL/GenBank/DDBJ databases">
        <title>Genome-scale phylogeny and comparative genomics of the fungal order Sordariales.</title>
        <authorList>
            <consortium name="Lawrence Berkeley National Laboratory"/>
            <person name="Hensen N."/>
            <person name="Bonometti L."/>
            <person name="Westerberg I."/>
            <person name="Brannstrom I.O."/>
            <person name="Guillou S."/>
            <person name="Cros-Aarteil S."/>
            <person name="Calhoun S."/>
            <person name="Haridas S."/>
            <person name="Kuo A."/>
            <person name="Mondo S."/>
            <person name="Pangilinan J."/>
            <person name="Riley R."/>
            <person name="Labutti K."/>
            <person name="Andreopoulos B."/>
            <person name="Lipzen A."/>
            <person name="Chen C."/>
            <person name="Yanf M."/>
            <person name="Daum C."/>
            <person name="Ng V."/>
            <person name="Clum A."/>
            <person name="Steindorff A."/>
            <person name="Ohm R."/>
            <person name="Martin F."/>
            <person name="Silar P."/>
            <person name="Natvig D."/>
            <person name="Lalanne C."/>
            <person name="Gautier V."/>
            <person name="Ament-Velasquez S.L."/>
            <person name="Kruys A."/>
            <person name="Hutchinson M.I."/>
            <person name="Powell A.J."/>
            <person name="Barry K."/>
            <person name="Miller A.N."/>
            <person name="Grigoriev I.V."/>
            <person name="Debuchy R."/>
            <person name="Gladieux P."/>
            <person name="Thoren M.H."/>
            <person name="Johannesson H."/>
        </authorList>
    </citation>
    <scope>NUCLEOTIDE SEQUENCE</scope>
    <source>
        <strain evidence="12">CBS 307.81</strain>
    </source>
</reference>
<feature type="compositionally biased region" description="Pro residues" evidence="9">
    <location>
        <begin position="793"/>
        <end position="811"/>
    </location>
</feature>
<comment type="subcellular location">
    <subcellularLocation>
        <location evidence="1">Nucleus</location>
    </subcellularLocation>
</comment>
<dbReference type="PROSITE" id="PS51038">
    <property type="entry name" value="BAH"/>
    <property type="match status" value="1"/>
</dbReference>
<dbReference type="AlphaFoldDB" id="A0AA39ZFD4"/>
<gene>
    <name evidence="12" type="ORF">QBC41DRAFT_222848</name>
</gene>
<dbReference type="PANTHER" id="PTHR16062:SF21">
    <property type="entry name" value="CHROMATIN STRUCTURE-REMODELING COMPLEX SUBUNIT RSC1-RELATED"/>
    <property type="match status" value="1"/>
</dbReference>
<keyword evidence="13" id="KW-1185">Reference proteome</keyword>
<evidence type="ECO:0000256" key="9">
    <source>
        <dbReference type="SAM" id="MobiDB-lite"/>
    </source>
</evidence>
<evidence type="ECO:0000256" key="6">
    <source>
        <dbReference type="ARBA" id="ARBA00023163"/>
    </source>
</evidence>
<dbReference type="Pfam" id="PF01426">
    <property type="entry name" value="BAH"/>
    <property type="match status" value="1"/>
</dbReference>
<dbReference type="InterPro" id="IPR018359">
    <property type="entry name" value="Bromodomain_CS"/>
</dbReference>
<dbReference type="CDD" id="cd04717">
    <property type="entry name" value="BAH_polybromo"/>
    <property type="match status" value="1"/>
</dbReference>
<dbReference type="Gene3D" id="2.30.30.490">
    <property type="match status" value="1"/>
</dbReference>
<organism evidence="12 13">
    <name type="scientific">Cercophora samala</name>
    <dbReference type="NCBI Taxonomy" id="330535"/>
    <lineage>
        <taxon>Eukaryota</taxon>
        <taxon>Fungi</taxon>
        <taxon>Dikarya</taxon>
        <taxon>Ascomycota</taxon>
        <taxon>Pezizomycotina</taxon>
        <taxon>Sordariomycetes</taxon>
        <taxon>Sordariomycetidae</taxon>
        <taxon>Sordariales</taxon>
        <taxon>Lasiosphaeriaceae</taxon>
        <taxon>Cercophora</taxon>
    </lineage>
</organism>
<feature type="compositionally biased region" description="Pro residues" evidence="9">
    <location>
        <begin position="731"/>
        <end position="743"/>
    </location>
</feature>
<keyword evidence="7" id="KW-0539">Nucleus</keyword>